<reference evidence="1" key="1">
    <citation type="submission" date="2022-04" db="EMBL/GenBank/DDBJ databases">
        <title>Genome of the entomopathogenic fungus Entomophthora muscae.</title>
        <authorList>
            <person name="Elya C."/>
            <person name="Lovett B.R."/>
            <person name="Lee E."/>
            <person name="Macias A.M."/>
            <person name="Hajek A.E."/>
            <person name="De Bivort B.L."/>
            <person name="Kasson M.T."/>
            <person name="De Fine Licht H.H."/>
            <person name="Stajich J.E."/>
        </authorList>
    </citation>
    <scope>NUCLEOTIDE SEQUENCE</scope>
    <source>
        <strain evidence="1">Berkeley</strain>
    </source>
</reference>
<evidence type="ECO:0000313" key="2">
    <source>
        <dbReference type="Proteomes" id="UP001165960"/>
    </source>
</evidence>
<name>A0ACC2SVR7_9FUNG</name>
<dbReference type="Proteomes" id="UP001165960">
    <property type="component" value="Unassembled WGS sequence"/>
</dbReference>
<organism evidence="1 2">
    <name type="scientific">Entomophthora muscae</name>
    <dbReference type="NCBI Taxonomy" id="34485"/>
    <lineage>
        <taxon>Eukaryota</taxon>
        <taxon>Fungi</taxon>
        <taxon>Fungi incertae sedis</taxon>
        <taxon>Zoopagomycota</taxon>
        <taxon>Entomophthoromycotina</taxon>
        <taxon>Entomophthoromycetes</taxon>
        <taxon>Entomophthorales</taxon>
        <taxon>Entomophthoraceae</taxon>
        <taxon>Entomophthora</taxon>
    </lineage>
</organism>
<gene>
    <name evidence="1" type="ORF">DSO57_1011972</name>
</gene>
<protein>
    <submittedName>
        <fullName evidence="1">Uncharacterized protein</fullName>
    </submittedName>
</protein>
<comment type="caution">
    <text evidence="1">The sequence shown here is derived from an EMBL/GenBank/DDBJ whole genome shotgun (WGS) entry which is preliminary data.</text>
</comment>
<keyword evidence="2" id="KW-1185">Reference proteome</keyword>
<sequence length="220" mass="25323">MIQVFLPFAVACATKSLQEHCDLFKDEDIVSISLGKLSTAPYASCKIEECYPRKSIVDGCKEIYFKYTPEGDPMISEGFVIDVLTGTSVLRGFDGINFMMTPENEPQIWTYFKYHGSKNHTVTVAFDHFSKKKREFFYSAKVLDVNQIVLLVRDNDMFDIIDNEPSPFWKRFYMATKTSSDAQFIDYLIHPCGVYIAKEEKLMGWGFDSIDILSIFKKEI</sequence>
<dbReference type="EMBL" id="QTSX02004302">
    <property type="protein sequence ID" value="KAJ9066197.1"/>
    <property type="molecule type" value="Genomic_DNA"/>
</dbReference>
<proteinExistence type="predicted"/>
<evidence type="ECO:0000313" key="1">
    <source>
        <dbReference type="EMBL" id="KAJ9066197.1"/>
    </source>
</evidence>
<accession>A0ACC2SVR7</accession>